<evidence type="ECO:0000256" key="2">
    <source>
        <dbReference type="ARBA" id="ARBA00006787"/>
    </source>
</evidence>
<gene>
    <name evidence="13" type="ORF">G4B88_009368</name>
</gene>
<dbReference type="PROSITE" id="PS00380">
    <property type="entry name" value="RHODANESE_1"/>
    <property type="match status" value="1"/>
</dbReference>
<comment type="cofactor">
    <cofactor evidence="8">
        <name>Fe(2+)</name>
        <dbReference type="ChEBI" id="CHEBI:29033"/>
    </cofactor>
    <text evidence="8">Binds 1 Fe(2+) ion per subunit.</text>
</comment>
<organism evidence="13 14">
    <name type="scientific">Cannabis sativa</name>
    <name type="common">Hemp</name>
    <name type="synonym">Marijuana</name>
    <dbReference type="NCBI Taxonomy" id="3483"/>
    <lineage>
        <taxon>Eukaryota</taxon>
        <taxon>Viridiplantae</taxon>
        <taxon>Streptophyta</taxon>
        <taxon>Embryophyta</taxon>
        <taxon>Tracheophyta</taxon>
        <taxon>Spermatophyta</taxon>
        <taxon>Magnoliopsida</taxon>
        <taxon>eudicotyledons</taxon>
        <taxon>Gunneridae</taxon>
        <taxon>Pentapetalae</taxon>
        <taxon>rosids</taxon>
        <taxon>fabids</taxon>
        <taxon>Rosales</taxon>
        <taxon>Cannabaceae</taxon>
        <taxon>Cannabis</taxon>
    </lineage>
</organism>
<evidence type="ECO:0000256" key="6">
    <source>
        <dbReference type="ARBA" id="ARBA00022964"/>
    </source>
</evidence>
<evidence type="ECO:0000256" key="3">
    <source>
        <dbReference type="ARBA" id="ARBA00022679"/>
    </source>
</evidence>
<dbReference type="GO" id="GO:0008270">
    <property type="term" value="F:zinc ion binding"/>
    <property type="evidence" value="ECO:0007669"/>
    <property type="project" value="InterPro"/>
</dbReference>
<comment type="similarity">
    <text evidence="1">Belongs to the PPR family. PCMP-H subfamily.</text>
</comment>
<dbReference type="Proteomes" id="UP000583929">
    <property type="component" value="Unassembled WGS sequence"/>
</dbReference>
<feature type="repeat" description="PPR" evidence="9">
    <location>
        <begin position="1204"/>
        <end position="1238"/>
    </location>
</feature>
<dbReference type="FunFam" id="3.40.250.10:FF:000001">
    <property type="entry name" value="Sulfurtransferase"/>
    <property type="match status" value="1"/>
</dbReference>
<dbReference type="InterPro" id="IPR036873">
    <property type="entry name" value="Rhodanese-like_dom_sf"/>
</dbReference>
<dbReference type="GO" id="GO:0004792">
    <property type="term" value="F:thiosulfate-cyanide sulfurtransferase activity"/>
    <property type="evidence" value="ECO:0007669"/>
    <property type="project" value="InterPro"/>
</dbReference>
<keyword evidence="5" id="KW-0677">Repeat</keyword>
<evidence type="ECO:0000256" key="8">
    <source>
        <dbReference type="PIRSR" id="PIRSR604294-1"/>
    </source>
</evidence>
<dbReference type="FunFam" id="1.25.40.10:FF:000366">
    <property type="entry name" value="Pentatricopeptide (PPR) repeat-containing protein"/>
    <property type="match status" value="1"/>
</dbReference>
<comment type="similarity">
    <text evidence="2">Belongs to the carotenoid oxygenase family.</text>
</comment>
<protein>
    <recommendedName>
        <fullName evidence="10">Sulfurtransferase</fullName>
    </recommendedName>
</protein>
<evidence type="ECO:0000313" key="13">
    <source>
        <dbReference type="EMBL" id="KAF4353890.1"/>
    </source>
</evidence>
<evidence type="ECO:0000256" key="10">
    <source>
        <dbReference type="RuleBase" id="RU000507"/>
    </source>
</evidence>
<keyword evidence="14" id="KW-1185">Reference proteome</keyword>
<dbReference type="SMART" id="SM00450">
    <property type="entry name" value="RHOD"/>
    <property type="match status" value="2"/>
</dbReference>
<feature type="domain" description="Rhodanese" evidence="12">
    <location>
        <begin position="205"/>
        <end position="319"/>
    </location>
</feature>
<evidence type="ECO:0000256" key="9">
    <source>
        <dbReference type="PROSITE-ProRule" id="PRU00708"/>
    </source>
</evidence>
<dbReference type="InterPro" id="IPR046849">
    <property type="entry name" value="E2_motif"/>
</dbReference>
<feature type="repeat" description="PPR" evidence="9">
    <location>
        <begin position="1574"/>
        <end position="1608"/>
    </location>
</feature>
<dbReference type="Pfam" id="PF13041">
    <property type="entry name" value="PPR_2"/>
    <property type="match status" value="1"/>
</dbReference>
<dbReference type="NCBIfam" id="TIGR00756">
    <property type="entry name" value="PPR"/>
    <property type="match status" value="4"/>
</dbReference>
<keyword evidence="6" id="KW-0223">Dioxygenase</keyword>
<feature type="repeat" description="PPR" evidence="9">
    <location>
        <begin position="1134"/>
        <end position="1168"/>
    </location>
</feature>
<dbReference type="GO" id="GO:0016702">
    <property type="term" value="F:oxidoreductase activity, acting on single donors with incorporation of molecular oxygen, incorporation of two atoms of oxygen"/>
    <property type="evidence" value="ECO:0007669"/>
    <property type="project" value="InterPro"/>
</dbReference>
<evidence type="ECO:0000256" key="4">
    <source>
        <dbReference type="ARBA" id="ARBA00022723"/>
    </source>
</evidence>
<feature type="domain" description="Rhodanese" evidence="12">
    <location>
        <begin position="94"/>
        <end position="177"/>
    </location>
</feature>
<dbReference type="InterPro" id="IPR011990">
    <property type="entry name" value="TPR-like_helical_dom_sf"/>
</dbReference>
<dbReference type="SUPFAM" id="SSF52821">
    <property type="entry name" value="Rhodanese/Cell cycle control phosphatase"/>
    <property type="match status" value="2"/>
</dbReference>
<name>A0A7J6E7S3_CANSA</name>
<dbReference type="FunFam" id="1.25.40.10:FF:000031">
    <property type="entry name" value="Pentatricopeptide repeat-containing protein mitochondrial"/>
    <property type="match status" value="1"/>
</dbReference>
<dbReference type="Pfam" id="PF00581">
    <property type="entry name" value="Rhodanese"/>
    <property type="match status" value="2"/>
</dbReference>
<evidence type="ECO:0000256" key="7">
    <source>
        <dbReference type="ARBA" id="ARBA00023004"/>
    </source>
</evidence>
<dbReference type="Gene3D" id="3.40.250.10">
    <property type="entry name" value="Rhodanese-like domain"/>
    <property type="match status" value="2"/>
</dbReference>
<dbReference type="PANTHER" id="PTHR47926:SF506">
    <property type="entry name" value="TETRATRICOPEPTIDE REPEAT-LIKE SUPERFAMILY PROTEIN ISOFORM 1"/>
    <property type="match status" value="1"/>
</dbReference>
<dbReference type="GO" id="GO:0009451">
    <property type="term" value="P:RNA modification"/>
    <property type="evidence" value="ECO:0007669"/>
    <property type="project" value="InterPro"/>
</dbReference>
<comment type="caution">
    <text evidence="13">The sequence shown here is derived from an EMBL/GenBank/DDBJ whole genome shotgun (WGS) entry which is preliminary data.</text>
</comment>
<keyword evidence="7 8" id="KW-0408">Iron</keyword>
<feature type="compositionally biased region" description="Low complexity" evidence="11">
    <location>
        <begin position="329"/>
        <end position="358"/>
    </location>
</feature>
<feature type="binding site" evidence="8">
    <location>
        <position position="702"/>
    </location>
    <ligand>
        <name>Fe cation</name>
        <dbReference type="ChEBI" id="CHEBI:24875"/>
        <note>catalytic</note>
    </ligand>
</feature>
<evidence type="ECO:0000256" key="5">
    <source>
        <dbReference type="ARBA" id="ARBA00022737"/>
    </source>
</evidence>
<evidence type="ECO:0000259" key="12">
    <source>
        <dbReference type="PROSITE" id="PS50206"/>
    </source>
</evidence>
<sequence length="1846" mass="204614">MASSHLARSLFGAHRFIHSSSPSQVRNPRFFSSFLNLKTLSHLPTDSAHTTIKTFRIHRAMASSVAGERTSFSTKYVSVNDPVVSVDWLRANIKDPNLKVLDASWYMPDEQRNPLQEYQVAHIPGALFFDVDGISDRTTKLPHMLPSEEAFAAAVSALGIKNKDDLVVYDGKGIFSAARVGPITFETKFQPHLVWTLDQVTSNIENKTHQLIDARSKPRFDGAVPEPRKGIRSGHVPGSKCVPFAQVLDASQSLLPADELKKRFNQEGISLESPVVTSCGTGVTACILALGLHRLGKPDVPVYDGSWTEWGSHSETPINTSEIEDKPNTTTTTTTTTTTQQQPPKTTTTKKPTITSSPTPSPYSVTRTRLRPRSSPTLSGVLFNVFDDIINTFIDPPLRPSVDPKLVLSANFAPVSDELPPTKCHIEQGTALPPCLDGAYIRNGPNPQFLPRGPYHLFDGDGMLHCLHITQSGKSATLSSRYVNTYKYDIERRAGQPLIPNVFSGFNGLTAAATRGALSAARIVTGQFNPANGIGLANTSLAFFAQRLFALGESDLPYEVRVTKDGDVRTVGRHDFNGKLNMNMTAHPKIDPETGETFAFRYGPIPPFLTYFRFDSRGEKQQDVPIFSMNSPSFLHDFAITKKYAIFTEIQLGMNPMEMIVGGGSPVGADPSKVSRVGIIPRYAKDESEMKWFDVPGFNIMHAVNAWDEEDEDAIVMVAPNILSVEHTLERLDLVHALVEKVRIDLKTGVVSRQPLSASNLDFAVINPNFVGKRNKYVYAAVGDPMPKISGVVKLDVSKGSDDAEVGRRMYGPGCYGGEPFFVAKNGGDDDEEDDGYLVSYLHDENSGESRFIVMDAKSPELEIVSSVKLPRRVPYGFHGIFITGRALHGLCLKGFVPFGVFYGNTLVNMYSKFGHITYARYVFDDMFERNEASWNTMMSGYVRVRAYSKAIEFFREMLEGGVKSSGFLVASLVTACDKSVSMFDEGLQVHGFIVKVGLLSDVFVGTCLLHFYGTYGLVFDAHKVFEDMPERNVVTWTSLMVGYLDKGELDKVIDLYRSLGYEESCCNENTIAVVLKTCGLLGDEFLGLQVLGHVMKIGLETNVSVGNSLIAMFGSCNNVHEANHVFDQMDELDTISWNSIISANANNGLCEESLRCFHSMRHAHKEVNSTTLSILLAVCSLVDNLKWGRGIHGLVTKMGLESNVCVGNTLIGMYSEAGRSEDAKSVFQRMPEKDLISWNSMVACHVQNEESQIALELFAKMLQMRKTMNYVTLTSALAACSNPEFIVEGKIIHALSILAGLQINLVTGNALVTMYGKSGFTAEARKVLQLMPKRDEVTWNALIGCHAEKREANEALMAFKMMKGEDIPANYITIVNLLGSLSSPDTLRKQGTPIHSQILQTGFDSDIYVQNSLITMYAKCGDLNSSNFMFNRLSTKHSISWNAIIAANAHHGYGEEALKLILKMRNNDLCLDQFSLSVGLSVTADLAILEEGQQLHGLVVKLGFESDHYVTNATMDMYGKCGELDDVLSVLPLPINRWRLSWNILISSFARHGRFQKARETFHEMLKWGEKPDHVTFVSLLSACSHGGLVDDGLQYYASMTTKFSVPPAIEHCVCIIDLLGRSGRLTEAEDFIQRMPVPPNDLVWRSLLASCKIHRNLELGRKAAEHLLKLDPSDDSAYVLYSNICAATGRWEDVESVRTLMGSHNIKKQPACSWVKLKNQVSKFGMGEKSHPQIGQIYNKLRELMKMIREAGYVADTSYALHDTDEEQKEQNLWNHSERIALAFALISTPEGSTIKVFKNLRVCGDCHSVYKFVSEIVGRKIVLRDPFRFHQFSDGKCSCSDYW</sequence>
<keyword evidence="6" id="KW-0560">Oxidoreductase</keyword>
<dbReference type="InterPro" id="IPR001763">
    <property type="entry name" value="Rhodanese-like_dom"/>
</dbReference>
<keyword evidence="3 10" id="KW-0808">Transferase</keyword>
<feature type="binding site" evidence="8">
    <location>
        <position position="587"/>
    </location>
    <ligand>
        <name>Fe cation</name>
        <dbReference type="ChEBI" id="CHEBI:24875"/>
        <note>catalytic</note>
    </ligand>
</feature>
<dbReference type="FunFam" id="1.25.40.10:FF:000381">
    <property type="entry name" value="Pentatricopeptide repeat-containing protein"/>
    <property type="match status" value="2"/>
</dbReference>
<dbReference type="PROSITE" id="PS50206">
    <property type="entry name" value="RHODANESE_3"/>
    <property type="match status" value="2"/>
</dbReference>
<dbReference type="InterPro" id="IPR001307">
    <property type="entry name" value="Thiosulphate_STrfase_CS"/>
</dbReference>
<dbReference type="PROSITE" id="PS51375">
    <property type="entry name" value="PPR"/>
    <property type="match status" value="6"/>
</dbReference>
<feature type="repeat" description="PPR" evidence="9">
    <location>
        <begin position="1539"/>
        <end position="1573"/>
    </location>
</feature>
<dbReference type="FunFam" id="1.25.40.10:FF:000073">
    <property type="entry name" value="Pentatricopeptide repeat-containing protein chloroplastic"/>
    <property type="match status" value="1"/>
</dbReference>
<accession>A0A7J6E7S3</accession>
<keyword evidence="4 8" id="KW-0479">Metal-binding</keyword>
<dbReference type="Pfam" id="PF01535">
    <property type="entry name" value="PPR"/>
    <property type="match status" value="11"/>
</dbReference>
<dbReference type="PANTHER" id="PTHR47926">
    <property type="entry name" value="PENTATRICOPEPTIDE REPEAT-CONTAINING PROTEIN"/>
    <property type="match status" value="1"/>
</dbReference>
<evidence type="ECO:0000256" key="11">
    <source>
        <dbReference type="SAM" id="MobiDB-lite"/>
    </source>
</evidence>
<dbReference type="PROSITE" id="PS00683">
    <property type="entry name" value="RHODANESE_2"/>
    <property type="match status" value="1"/>
</dbReference>
<feature type="region of interest" description="Disordered" evidence="11">
    <location>
        <begin position="313"/>
        <end position="372"/>
    </location>
</feature>
<dbReference type="InterPro" id="IPR046960">
    <property type="entry name" value="PPR_At4g14850-like_plant"/>
</dbReference>
<feature type="repeat" description="PPR" evidence="9">
    <location>
        <begin position="1336"/>
        <end position="1370"/>
    </location>
</feature>
<dbReference type="GO" id="GO:0003723">
    <property type="term" value="F:RNA binding"/>
    <property type="evidence" value="ECO:0007669"/>
    <property type="project" value="InterPro"/>
</dbReference>
<dbReference type="Pfam" id="PF14432">
    <property type="entry name" value="DYW_deaminase"/>
    <property type="match status" value="1"/>
</dbReference>
<dbReference type="InterPro" id="IPR046848">
    <property type="entry name" value="E_motif"/>
</dbReference>
<evidence type="ECO:0000256" key="1">
    <source>
        <dbReference type="ARBA" id="ARBA00006643"/>
    </source>
</evidence>
<feature type="repeat" description="PPR" evidence="9">
    <location>
        <begin position="931"/>
        <end position="965"/>
    </location>
</feature>
<dbReference type="InterPro" id="IPR004294">
    <property type="entry name" value="Carotenoid_Oase"/>
</dbReference>
<proteinExistence type="inferred from homology"/>
<feature type="binding site" evidence="8">
    <location>
        <position position="636"/>
    </location>
    <ligand>
        <name>Fe cation</name>
        <dbReference type="ChEBI" id="CHEBI:24875"/>
        <note>catalytic</note>
    </ligand>
</feature>
<feature type="binding site" evidence="8">
    <location>
        <position position="879"/>
    </location>
    <ligand>
        <name>Fe cation</name>
        <dbReference type="ChEBI" id="CHEBI:24875"/>
        <note>catalytic</note>
    </ligand>
</feature>
<reference evidence="13 14" key="1">
    <citation type="journal article" date="2020" name="bioRxiv">
        <title>Sequence and annotation of 42 cannabis genomes reveals extensive copy number variation in cannabinoid synthesis and pathogen resistance genes.</title>
        <authorList>
            <person name="Mckernan K.J."/>
            <person name="Helbert Y."/>
            <person name="Kane L.T."/>
            <person name="Ebling H."/>
            <person name="Zhang L."/>
            <person name="Liu B."/>
            <person name="Eaton Z."/>
            <person name="Mclaughlin S."/>
            <person name="Kingan S."/>
            <person name="Baybayan P."/>
            <person name="Concepcion G."/>
            <person name="Jordan M."/>
            <person name="Riva A."/>
            <person name="Barbazuk W."/>
            <person name="Harkins T."/>
        </authorList>
    </citation>
    <scope>NUCLEOTIDE SEQUENCE [LARGE SCALE GENOMIC DNA]</scope>
    <source>
        <strain evidence="14">cv. Jamaican Lion 4</strain>
        <tissue evidence="13">Leaf</tissue>
    </source>
</reference>
<evidence type="ECO:0000313" key="14">
    <source>
        <dbReference type="Proteomes" id="UP000583929"/>
    </source>
</evidence>
<dbReference type="Gene3D" id="1.25.40.10">
    <property type="entry name" value="Tetratricopeptide repeat domain"/>
    <property type="match status" value="7"/>
</dbReference>
<dbReference type="Pfam" id="PF20430">
    <property type="entry name" value="Eplus_motif"/>
    <property type="match status" value="1"/>
</dbReference>
<dbReference type="CDD" id="cd01449">
    <property type="entry name" value="TST_Repeat_2"/>
    <property type="match status" value="1"/>
</dbReference>
<dbReference type="EMBL" id="JAATIQ010000492">
    <property type="protein sequence ID" value="KAF4353890.1"/>
    <property type="molecule type" value="Genomic_DNA"/>
</dbReference>
<dbReference type="Pfam" id="PF03055">
    <property type="entry name" value="RPE65"/>
    <property type="match status" value="1"/>
</dbReference>
<dbReference type="InterPro" id="IPR002885">
    <property type="entry name" value="PPR_rpt"/>
</dbReference>
<dbReference type="InterPro" id="IPR032867">
    <property type="entry name" value="DYW_dom"/>
</dbReference>
<dbReference type="CDD" id="cd01448">
    <property type="entry name" value="TST_Repeat_1"/>
    <property type="match status" value="1"/>
</dbReference>
<dbReference type="Pfam" id="PF20431">
    <property type="entry name" value="E_motif"/>
    <property type="match status" value="1"/>
</dbReference>